<name>A0A166SNL9_9CLOT</name>
<proteinExistence type="predicted"/>
<dbReference type="PROSITE" id="PS50011">
    <property type="entry name" value="PROTEIN_KINASE_DOM"/>
    <property type="match status" value="1"/>
</dbReference>
<dbReference type="PATRIC" id="fig|1705578.3.peg.1252"/>
<dbReference type="SMART" id="SM00219">
    <property type="entry name" value="TyrKc"/>
    <property type="match status" value="1"/>
</dbReference>
<evidence type="ECO:0000313" key="11">
    <source>
        <dbReference type="Proteomes" id="UP000093694"/>
    </source>
</evidence>
<protein>
    <submittedName>
        <fullName evidence="8">Serine/threonine-protein kinase PrkC</fullName>
        <ecNumber evidence="8">2.7.11.1</ecNumber>
    </submittedName>
</protein>
<dbReference type="EMBL" id="LITQ01000019">
    <property type="protein sequence ID" value="OAA92571.1"/>
    <property type="molecule type" value="Genomic_DNA"/>
</dbReference>
<sequence length="238" mass="28025">MISFFKRKVYPVGCFINEYKVIRLIGEGRFGICYLVNLDGKEYVLKEVKPKAIKKNGSKIIFEKEILSSIEHPSIPKIFDTIINDDMYAYILEYKTGKTIEEMIFGDNHVFTQPEIYEVGKRVINIIKYLHDNNIVHRDIRVPNVILHENNVHLIDFGLARFINNERYVPSADFSYFGHLLLHLHYSSFEKSSRKSKPWYSELELTEKNIMFLKKLIGIKENYKNIIEVEDDFCKVFG</sequence>
<evidence type="ECO:0000313" key="10">
    <source>
        <dbReference type="Proteomes" id="UP000077384"/>
    </source>
</evidence>
<evidence type="ECO:0000313" key="8">
    <source>
        <dbReference type="EMBL" id="OAA92571.1"/>
    </source>
</evidence>
<reference evidence="9 11" key="2">
    <citation type="journal article" date="2016" name="Front. Microbiol.">
        <title>Industrial Acetogenic Biocatalysts: A Comparative Metabolic and Genomic Analysis.</title>
        <authorList>
            <person name="Bengelsdorf F."/>
            <person name="Poehlein A."/>
            <person name="Sonja S."/>
            <person name="Erz C."/>
            <person name="Hummel T."/>
            <person name="Hoffmeister S."/>
            <person name="Daniel R."/>
            <person name="Durre P."/>
        </authorList>
    </citation>
    <scope>NUCLEOTIDE SEQUENCE [LARGE SCALE GENOMIC DNA]</scope>
    <source>
        <strain evidence="9 11">PTA-10522</strain>
    </source>
</reference>
<dbReference type="Pfam" id="PF00069">
    <property type="entry name" value="Pkinase"/>
    <property type="match status" value="1"/>
</dbReference>
<keyword evidence="2 8" id="KW-0808">Transferase</keyword>
<evidence type="ECO:0000256" key="4">
    <source>
        <dbReference type="ARBA" id="ARBA00022777"/>
    </source>
</evidence>
<keyword evidence="11" id="KW-1185">Reference proteome</keyword>
<dbReference type="InterPro" id="IPR020635">
    <property type="entry name" value="Tyr_kinase_cat_dom"/>
</dbReference>
<dbReference type="EMBL" id="LROR01000070">
    <property type="protein sequence ID" value="OBR91500.1"/>
    <property type="molecule type" value="Genomic_DNA"/>
</dbReference>
<dbReference type="GO" id="GO:0004674">
    <property type="term" value="F:protein serine/threonine kinase activity"/>
    <property type="evidence" value="ECO:0007669"/>
    <property type="project" value="UniProtKB-KW"/>
</dbReference>
<accession>A0A166SNL9</accession>
<dbReference type="Proteomes" id="UP000077384">
    <property type="component" value="Unassembled WGS sequence"/>
</dbReference>
<dbReference type="EC" id="2.7.11.1" evidence="8"/>
<dbReference type="SUPFAM" id="SSF56112">
    <property type="entry name" value="Protein kinase-like (PK-like)"/>
    <property type="match status" value="1"/>
</dbReference>
<dbReference type="PANTHER" id="PTHR24345">
    <property type="entry name" value="SERINE/THREONINE-PROTEIN KINASE PLK"/>
    <property type="match status" value="1"/>
</dbReference>
<dbReference type="PROSITE" id="PS00107">
    <property type="entry name" value="PROTEIN_KINASE_ATP"/>
    <property type="match status" value="1"/>
</dbReference>
<dbReference type="InterPro" id="IPR011009">
    <property type="entry name" value="Kinase-like_dom_sf"/>
</dbReference>
<dbReference type="PANTHER" id="PTHR24345:SF0">
    <property type="entry name" value="CELL CYCLE SERINE_THREONINE-PROTEIN KINASE CDC5_MSD2"/>
    <property type="match status" value="1"/>
</dbReference>
<keyword evidence="4 8" id="KW-0418">Kinase</keyword>
<keyword evidence="1" id="KW-0723">Serine/threonine-protein kinase</keyword>
<dbReference type="AlphaFoldDB" id="A0A166SNL9"/>
<feature type="binding site" evidence="6">
    <location>
        <position position="55"/>
    </location>
    <ligand>
        <name>ATP</name>
        <dbReference type="ChEBI" id="CHEBI:30616"/>
    </ligand>
</feature>
<evidence type="ECO:0000259" key="7">
    <source>
        <dbReference type="PROSITE" id="PS50011"/>
    </source>
</evidence>
<evidence type="ECO:0000256" key="3">
    <source>
        <dbReference type="ARBA" id="ARBA00022741"/>
    </source>
</evidence>
<dbReference type="Proteomes" id="UP000093694">
    <property type="component" value="Unassembled WGS sequence"/>
</dbReference>
<gene>
    <name evidence="8" type="primary">prkC_2</name>
    <name evidence="9" type="synonym">prkC_3</name>
    <name evidence="9" type="ORF">CLCOS_34200</name>
    <name evidence="8" type="ORF">WX73_00867</name>
</gene>
<dbReference type="GO" id="GO:0004713">
    <property type="term" value="F:protein tyrosine kinase activity"/>
    <property type="evidence" value="ECO:0007669"/>
    <property type="project" value="InterPro"/>
</dbReference>
<evidence type="ECO:0000256" key="6">
    <source>
        <dbReference type="PROSITE-ProRule" id="PRU10141"/>
    </source>
</evidence>
<dbReference type="Gene3D" id="1.10.510.10">
    <property type="entry name" value="Transferase(Phosphotransferase) domain 1"/>
    <property type="match status" value="1"/>
</dbReference>
<dbReference type="InterPro" id="IPR000719">
    <property type="entry name" value="Prot_kinase_dom"/>
</dbReference>
<keyword evidence="3 6" id="KW-0547">Nucleotide-binding</keyword>
<feature type="domain" description="Protein kinase" evidence="7">
    <location>
        <begin position="19"/>
        <end position="238"/>
    </location>
</feature>
<evidence type="ECO:0000256" key="1">
    <source>
        <dbReference type="ARBA" id="ARBA00022527"/>
    </source>
</evidence>
<evidence type="ECO:0000313" key="9">
    <source>
        <dbReference type="EMBL" id="OBR91500.1"/>
    </source>
</evidence>
<evidence type="ECO:0000256" key="2">
    <source>
        <dbReference type="ARBA" id="ARBA00022679"/>
    </source>
</evidence>
<reference evidence="8 10" key="1">
    <citation type="journal article" date="2015" name="Biotechnol. Bioeng.">
        <title>Genome sequence and phenotypic characterization of Caulobacter segnis.</title>
        <authorList>
            <person name="Patel S."/>
            <person name="Fletcher B."/>
            <person name="Scott D.C."/>
            <person name="Ely B."/>
        </authorList>
    </citation>
    <scope>NUCLEOTIDE SEQUENCE [LARGE SCALE GENOMIC DNA]</scope>
    <source>
        <strain evidence="8 10">PS02</strain>
    </source>
</reference>
<comment type="caution">
    <text evidence="8">The sequence shown here is derived from an EMBL/GenBank/DDBJ whole genome shotgun (WGS) entry which is preliminary data.</text>
</comment>
<evidence type="ECO:0000256" key="5">
    <source>
        <dbReference type="ARBA" id="ARBA00022840"/>
    </source>
</evidence>
<keyword evidence="5 6" id="KW-0067">ATP-binding</keyword>
<dbReference type="GO" id="GO:0005524">
    <property type="term" value="F:ATP binding"/>
    <property type="evidence" value="ECO:0007669"/>
    <property type="project" value="UniProtKB-UniRule"/>
</dbReference>
<dbReference type="InterPro" id="IPR017441">
    <property type="entry name" value="Protein_kinase_ATP_BS"/>
</dbReference>
<organism evidence="8 10">
    <name type="scientific">Clostridium coskatii</name>
    <dbReference type="NCBI Taxonomy" id="1705578"/>
    <lineage>
        <taxon>Bacteria</taxon>
        <taxon>Bacillati</taxon>
        <taxon>Bacillota</taxon>
        <taxon>Clostridia</taxon>
        <taxon>Eubacteriales</taxon>
        <taxon>Clostridiaceae</taxon>
        <taxon>Clostridium</taxon>
    </lineage>
</organism>